<evidence type="ECO:0000256" key="3">
    <source>
        <dbReference type="ARBA" id="ARBA00022806"/>
    </source>
</evidence>
<dbReference type="InterPro" id="IPR032438">
    <property type="entry name" value="ERCC3_RAD25_C"/>
</dbReference>
<keyword evidence="2" id="KW-0378">Hydrolase</keyword>
<dbReference type="GO" id="GO:0004386">
    <property type="term" value="F:helicase activity"/>
    <property type="evidence" value="ECO:0007669"/>
    <property type="project" value="UniProtKB-KW"/>
</dbReference>
<keyword evidence="3 6" id="KW-0347">Helicase</keyword>
<accession>A0ABX9UHA8</accession>
<dbReference type="SUPFAM" id="SSF52540">
    <property type="entry name" value="P-loop containing nucleoside triphosphate hydrolases"/>
    <property type="match status" value="1"/>
</dbReference>
<protein>
    <submittedName>
        <fullName evidence="6">Helicase</fullName>
    </submittedName>
</protein>
<evidence type="ECO:0000256" key="2">
    <source>
        <dbReference type="ARBA" id="ARBA00022801"/>
    </source>
</evidence>
<feature type="non-terminal residue" evidence="6">
    <location>
        <position position="1"/>
    </location>
</feature>
<sequence>PLIHGKTSTKQREQAFQAFRDGEVSTLVVSKVANFSIDLPEAAVAIQVSGTFGSRQEEAQRLGRLLRPKHDGAEAVFYTVVARDTLDAEYAVHRQRFLAEQGYAYRLVDAADL</sequence>
<dbReference type="PANTHER" id="PTHR11274:SF0">
    <property type="entry name" value="GENERAL TRANSCRIPTION AND DNA REPAIR FACTOR IIH HELICASE SUBUNIT XPB"/>
    <property type="match status" value="1"/>
</dbReference>
<keyword evidence="1" id="KW-0547">Nucleotide-binding</keyword>
<dbReference type="InterPro" id="IPR001650">
    <property type="entry name" value="Helicase_C-like"/>
</dbReference>
<dbReference type="SMART" id="SM00490">
    <property type="entry name" value="HELICc"/>
    <property type="match status" value="1"/>
</dbReference>
<name>A0ABX9UHA8_9CORY</name>
<dbReference type="RefSeq" id="WP_279629707.1">
    <property type="nucleotide sequence ID" value="NZ_RDRE01000122.1"/>
</dbReference>
<keyword evidence="4" id="KW-0067">ATP-binding</keyword>
<gene>
    <name evidence="6" type="ORF">EAW56_12110</name>
</gene>
<dbReference type="Pfam" id="PF16203">
    <property type="entry name" value="ERCC3_RAD25_C"/>
    <property type="match status" value="1"/>
</dbReference>
<reference evidence="6 7" key="1">
    <citation type="submission" date="2018-10" db="EMBL/GenBank/DDBJ databases">
        <title>Whole genome sequence of Corynebacterium gottingense DSM 130494T.</title>
        <authorList>
            <person name="Bernier A.-M."/>
            <person name="Bernard K."/>
        </authorList>
    </citation>
    <scope>NUCLEOTIDE SEQUENCE [LARGE SCALE GENOMIC DNA]</scope>
    <source>
        <strain evidence="6 7">DSM 103494</strain>
    </source>
</reference>
<evidence type="ECO:0000256" key="4">
    <source>
        <dbReference type="ARBA" id="ARBA00022840"/>
    </source>
</evidence>
<dbReference type="PANTHER" id="PTHR11274">
    <property type="entry name" value="RAD25/XP-B DNA REPAIR HELICASE"/>
    <property type="match status" value="1"/>
</dbReference>
<organism evidence="6 7">
    <name type="scientific">Corynebacterium gottingense</name>
    <dbReference type="NCBI Taxonomy" id="2041036"/>
    <lineage>
        <taxon>Bacteria</taxon>
        <taxon>Bacillati</taxon>
        <taxon>Actinomycetota</taxon>
        <taxon>Actinomycetes</taxon>
        <taxon>Mycobacteriales</taxon>
        <taxon>Corynebacteriaceae</taxon>
        <taxon>Corynebacterium</taxon>
    </lineage>
</organism>
<evidence type="ECO:0000256" key="1">
    <source>
        <dbReference type="ARBA" id="ARBA00022741"/>
    </source>
</evidence>
<dbReference type="PROSITE" id="PS51194">
    <property type="entry name" value="HELICASE_CTER"/>
    <property type="match status" value="1"/>
</dbReference>
<dbReference type="InterPro" id="IPR027417">
    <property type="entry name" value="P-loop_NTPase"/>
</dbReference>
<proteinExistence type="predicted"/>
<feature type="domain" description="Helicase C-terminal" evidence="5">
    <location>
        <begin position="1"/>
        <end position="113"/>
    </location>
</feature>
<evidence type="ECO:0000313" key="7">
    <source>
        <dbReference type="Proteomes" id="UP000266886"/>
    </source>
</evidence>
<keyword evidence="7" id="KW-1185">Reference proteome</keyword>
<evidence type="ECO:0000259" key="5">
    <source>
        <dbReference type="PROSITE" id="PS51194"/>
    </source>
</evidence>
<dbReference type="Proteomes" id="UP000266886">
    <property type="component" value="Unassembled WGS sequence"/>
</dbReference>
<evidence type="ECO:0000313" key="6">
    <source>
        <dbReference type="EMBL" id="RMD15188.1"/>
    </source>
</evidence>
<dbReference type="InterPro" id="IPR050615">
    <property type="entry name" value="ATP-dep_DNA_Helicase"/>
</dbReference>
<dbReference type="Gene3D" id="3.40.50.300">
    <property type="entry name" value="P-loop containing nucleotide triphosphate hydrolases"/>
    <property type="match status" value="1"/>
</dbReference>
<comment type="caution">
    <text evidence="6">The sequence shown here is derived from an EMBL/GenBank/DDBJ whole genome shotgun (WGS) entry which is preliminary data.</text>
</comment>
<dbReference type="EMBL" id="RDRE01000122">
    <property type="protein sequence ID" value="RMD15188.1"/>
    <property type="molecule type" value="Genomic_DNA"/>
</dbReference>